<evidence type="ECO:0000313" key="3">
    <source>
        <dbReference type="Proteomes" id="UP000799423"/>
    </source>
</evidence>
<keyword evidence="3" id="KW-1185">Reference proteome</keyword>
<dbReference type="PANTHER" id="PTHR45615">
    <property type="entry name" value="MYOSIN HEAVY CHAIN, NON-MUSCLE"/>
    <property type="match status" value="1"/>
</dbReference>
<organism evidence="2 3">
    <name type="scientific">Plenodomus tracheiphilus IPT5</name>
    <dbReference type="NCBI Taxonomy" id="1408161"/>
    <lineage>
        <taxon>Eukaryota</taxon>
        <taxon>Fungi</taxon>
        <taxon>Dikarya</taxon>
        <taxon>Ascomycota</taxon>
        <taxon>Pezizomycotina</taxon>
        <taxon>Dothideomycetes</taxon>
        <taxon>Pleosporomycetidae</taxon>
        <taxon>Pleosporales</taxon>
        <taxon>Pleosporineae</taxon>
        <taxon>Leptosphaeriaceae</taxon>
        <taxon>Plenodomus</taxon>
    </lineage>
</organism>
<protein>
    <submittedName>
        <fullName evidence="2">Uncharacterized protein</fullName>
    </submittedName>
</protein>
<feature type="compositionally biased region" description="Basic and acidic residues" evidence="1">
    <location>
        <begin position="513"/>
        <end position="526"/>
    </location>
</feature>
<dbReference type="EMBL" id="MU006329">
    <property type="protein sequence ID" value="KAF2847089.1"/>
    <property type="molecule type" value="Genomic_DNA"/>
</dbReference>
<dbReference type="PANTHER" id="PTHR45615:SF80">
    <property type="entry name" value="GRIP DOMAIN-CONTAINING PROTEIN"/>
    <property type="match status" value="1"/>
</dbReference>
<evidence type="ECO:0000256" key="1">
    <source>
        <dbReference type="SAM" id="MobiDB-lite"/>
    </source>
</evidence>
<proteinExistence type="predicted"/>
<gene>
    <name evidence="2" type="ORF">T440DRAFT_540286</name>
</gene>
<accession>A0A6A7AYD9</accession>
<evidence type="ECO:0000313" key="2">
    <source>
        <dbReference type="EMBL" id="KAF2847089.1"/>
    </source>
</evidence>
<dbReference type="AlphaFoldDB" id="A0A6A7AYD9"/>
<reference evidence="2" key="1">
    <citation type="submission" date="2020-01" db="EMBL/GenBank/DDBJ databases">
        <authorList>
            <consortium name="DOE Joint Genome Institute"/>
            <person name="Haridas S."/>
            <person name="Albert R."/>
            <person name="Binder M."/>
            <person name="Bloem J."/>
            <person name="Labutti K."/>
            <person name="Salamov A."/>
            <person name="Andreopoulos B."/>
            <person name="Baker S.E."/>
            <person name="Barry K."/>
            <person name="Bills G."/>
            <person name="Bluhm B.H."/>
            <person name="Cannon C."/>
            <person name="Castanera R."/>
            <person name="Culley D.E."/>
            <person name="Daum C."/>
            <person name="Ezra D."/>
            <person name="Gonzalez J.B."/>
            <person name="Henrissat B."/>
            <person name="Kuo A."/>
            <person name="Liang C."/>
            <person name="Lipzen A."/>
            <person name="Lutzoni F."/>
            <person name="Magnuson J."/>
            <person name="Mondo S."/>
            <person name="Nolan M."/>
            <person name="Ohm R."/>
            <person name="Pangilinan J."/>
            <person name="Park H.-J."/>
            <person name="Ramirez L."/>
            <person name="Alfaro M."/>
            <person name="Sun H."/>
            <person name="Tritt A."/>
            <person name="Yoshinaga Y."/>
            <person name="Zwiers L.-H."/>
            <person name="Turgeon B.G."/>
            <person name="Goodwin S.B."/>
            <person name="Spatafora J.W."/>
            <person name="Crous P.W."/>
            <person name="Grigoriev I.V."/>
        </authorList>
    </citation>
    <scope>NUCLEOTIDE SEQUENCE</scope>
    <source>
        <strain evidence="2">IPT5</strain>
    </source>
</reference>
<feature type="region of interest" description="Disordered" evidence="1">
    <location>
        <begin position="500"/>
        <end position="526"/>
    </location>
</feature>
<dbReference type="Proteomes" id="UP000799423">
    <property type="component" value="Unassembled WGS sequence"/>
</dbReference>
<name>A0A6A7AYD9_9PLEO</name>
<dbReference type="Gene3D" id="1.10.287.1490">
    <property type="match status" value="1"/>
</dbReference>
<dbReference type="OrthoDB" id="4332097at2759"/>
<feature type="region of interest" description="Disordered" evidence="1">
    <location>
        <begin position="558"/>
        <end position="584"/>
    </location>
</feature>
<sequence>MSFFVYYGELDDELLVAVLPNGTVEHNDPIYLYTKKWNLTTHKATDVKVTDEGEDLINFKDNHYTYQVVTKRAYKELALSVKGSDGKTSKVALTRHYDQPLTTLSASDPPKIWIGSLDFHQWAKNEAFFVITPKGLGNGKPVVSIWQWTKDAEKGERSLTYSTSQQQSQTTTPAIFSFKQNGYYTLDCRVNTKTNGLNVTVKEKTNQDAPQKEMTLAQKVLIGAEHQFSPPRATTEKITMDCSYPKATSSLKRYNGALPFPADLVETLRHSAAYVDQAGYLAQHAVNQYNQLDKSFLMLEKKAEARAARIVVLEGDVAKHLEANRVLEAKNKALQKQFDDYRAAAEKREADLEAELQALKKRLDAAEAEVKRQKDYIEKDKKADEKRDKEFNDHDQKDHELINKLKAELAESKAAEDRAQRRIKDLDATVAKLKETIKKLEKDVCDKDTIIAELKASLASTKEQLSAKIKEVAKLTKELDTITAAKEKLEIDLSNEKYRHNKAKESLQVAQKDLADKDEELKSKKTDVKNLQDKLNTAEAALKRARAERDEARADLVVEEKKSQKAEDDLEEEQKKTLQLGEKKDAKIKELEDRLAKADSEHGEHHSLTKGDVKIISHEIVGA</sequence>